<reference evidence="1" key="1">
    <citation type="submission" date="2021-05" db="EMBL/GenBank/DDBJ databases">
        <authorList>
            <person name="Pan Q."/>
            <person name="Jouanno E."/>
            <person name="Zahm M."/>
            <person name="Klopp C."/>
            <person name="Cabau C."/>
            <person name="Louis A."/>
            <person name="Berthelot C."/>
            <person name="Parey E."/>
            <person name="Roest Crollius H."/>
            <person name="Montfort J."/>
            <person name="Robinson-Rechavi M."/>
            <person name="Bouchez O."/>
            <person name="Lampietro C."/>
            <person name="Lopez Roques C."/>
            <person name="Donnadieu C."/>
            <person name="Postlethwait J."/>
            <person name="Bobe J."/>
            <person name="Dillon D."/>
            <person name="Chandos A."/>
            <person name="von Hippel F."/>
            <person name="Guiguen Y."/>
        </authorList>
    </citation>
    <scope>NUCLEOTIDE SEQUENCE</scope>
    <source>
        <strain evidence="1">YG-Jan2019</strain>
    </source>
</reference>
<organism evidence="1 2">
    <name type="scientific">Dallia pectoralis</name>
    <name type="common">Alaska blackfish</name>
    <dbReference type="NCBI Taxonomy" id="75939"/>
    <lineage>
        <taxon>Eukaryota</taxon>
        <taxon>Metazoa</taxon>
        <taxon>Chordata</taxon>
        <taxon>Craniata</taxon>
        <taxon>Vertebrata</taxon>
        <taxon>Euteleostomi</taxon>
        <taxon>Actinopterygii</taxon>
        <taxon>Neopterygii</taxon>
        <taxon>Teleostei</taxon>
        <taxon>Protacanthopterygii</taxon>
        <taxon>Esociformes</taxon>
        <taxon>Umbridae</taxon>
        <taxon>Dallia</taxon>
    </lineage>
</organism>
<protein>
    <submittedName>
        <fullName evidence="1">Uncharacterized protein</fullName>
    </submittedName>
</protein>
<proteinExistence type="predicted"/>
<evidence type="ECO:0000313" key="2">
    <source>
        <dbReference type="Proteomes" id="UP001157502"/>
    </source>
</evidence>
<keyword evidence="2" id="KW-1185">Reference proteome</keyword>
<sequence length="273" mass="30992">MMIRSVVNLFVLLLLYPGVLDGRRMFQLHRVVLEGLKGGVCLRCSQNNSGDIYWYRRTAQRRAFTLLASLYTDTSNQTVSFTNSRYAIDQNEGSRGDLQILYLNRKDSGEYFCATSVALCTKIHTFLHKNPSIYFYPDHVKVSWKINDNEVDQVKPSDKGVVTDNTALWNNKTQKYSITSRLRVPNKVWHTEKNIFSCIVVFFNGTDDNCVSNKITGNSTGGGDAVYDVESLLKSSKNAKLAYIIFIAKSTFYGLVIMALIWKFKGSSEKHCN</sequence>
<dbReference type="Proteomes" id="UP001157502">
    <property type="component" value="Chromosome 30"/>
</dbReference>
<evidence type="ECO:0000313" key="1">
    <source>
        <dbReference type="EMBL" id="KAJ7988801.1"/>
    </source>
</evidence>
<name>A0ACC2FBU1_DALPE</name>
<accession>A0ACC2FBU1</accession>
<comment type="caution">
    <text evidence="1">The sequence shown here is derived from an EMBL/GenBank/DDBJ whole genome shotgun (WGS) entry which is preliminary data.</text>
</comment>
<dbReference type="EMBL" id="CM055757">
    <property type="protein sequence ID" value="KAJ7988801.1"/>
    <property type="molecule type" value="Genomic_DNA"/>
</dbReference>
<gene>
    <name evidence="1" type="ORF">DPEC_G00312970</name>
</gene>